<dbReference type="InterPro" id="IPR032675">
    <property type="entry name" value="LRR_dom_sf"/>
</dbReference>
<feature type="compositionally biased region" description="Basic and acidic residues" evidence="1">
    <location>
        <begin position="470"/>
        <end position="483"/>
    </location>
</feature>
<dbReference type="HOGENOM" id="CLU_030668_0_0_1"/>
<dbReference type="OrthoDB" id="3258555at2759"/>
<gene>
    <name evidence="2" type="ORF">JAAARDRAFT_208416</name>
</gene>
<evidence type="ECO:0000313" key="2">
    <source>
        <dbReference type="EMBL" id="KDQ55605.1"/>
    </source>
</evidence>
<sequence>MEQPFPGAPTSVTIGSIGKSEFACSTPIESKPRCIPPISHVPQELLHQIFRFIVNPSYTLDPSMYMMPGSFWPKVLKDMLNIVLVCWAWSGPGTGLLYEHVFVPRIEQIPPLLRTLESYKVLRNLIKSLTIVCFVPRPWLTLYARDIPLILENCPRLRNLTIAVDNWSFYELPSLYHCAKQTIQKCLSTLTHLQLDEPVEFATTCEILNHCTNLISLAFVIPFPLRLDDQSLQDRVPFVTAHLAKLEKLHFKRHRHDFQFAVGSFPANWELPILKEVVFDGPFGVGEFVRHHGANIQFLHIHNFEQGHRTSEIQPIVDCCPRLQHLVMPSSWHLPISHPTLTYVDLWSSTFGCQYHHKGLSSTYRRGLPQLQGLPAFQQVRLMDRSLLDLHELPKIFPPGELVDEHAIVTHRLPGVTIVQTCGSLLRDEWLGVKLDAWDEAESDSDDLLYAPSDEGSSESCSDTEDSAYDDGRSDTDTDSDYDREFDHDLALRCFDARARRVE</sequence>
<name>A0A067PP63_9AGAM</name>
<evidence type="ECO:0000256" key="1">
    <source>
        <dbReference type="SAM" id="MobiDB-lite"/>
    </source>
</evidence>
<reference evidence="3" key="1">
    <citation type="journal article" date="2014" name="Proc. Natl. Acad. Sci. U.S.A.">
        <title>Extensive sampling of basidiomycete genomes demonstrates inadequacy of the white-rot/brown-rot paradigm for wood decay fungi.</title>
        <authorList>
            <person name="Riley R."/>
            <person name="Salamov A.A."/>
            <person name="Brown D.W."/>
            <person name="Nagy L.G."/>
            <person name="Floudas D."/>
            <person name="Held B.W."/>
            <person name="Levasseur A."/>
            <person name="Lombard V."/>
            <person name="Morin E."/>
            <person name="Otillar R."/>
            <person name="Lindquist E.A."/>
            <person name="Sun H."/>
            <person name="LaButti K.M."/>
            <person name="Schmutz J."/>
            <person name="Jabbour D."/>
            <person name="Luo H."/>
            <person name="Baker S.E."/>
            <person name="Pisabarro A.G."/>
            <person name="Walton J.D."/>
            <person name="Blanchette R.A."/>
            <person name="Henrissat B."/>
            <person name="Martin F."/>
            <person name="Cullen D."/>
            <person name="Hibbett D.S."/>
            <person name="Grigoriev I.V."/>
        </authorList>
    </citation>
    <scope>NUCLEOTIDE SEQUENCE [LARGE SCALE GENOMIC DNA]</scope>
    <source>
        <strain evidence="3">MUCL 33604</strain>
    </source>
</reference>
<proteinExistence type="predicted"/>
<evidence type="ECO:0000313" key="3">
    <source>
        <dbReference type="Proteomes" id="UP000027265"/>
    </source>
</evidence>
<dbReference type="InParanoid" id="A0A067PP63"/>
<protein>
    <recommendedName>
        <fullName evidence="4">F-box domain-containing protein</fullName>
    </recommendedName>
</protein>
<feature type="region of interest" description="Disordered" evidence="1">
    <location>
        <begin position="446"/>
        <end position="483"/>
    </location>
</feature>
<evidence type="ECO:0008006" key="4">
    <source>
        <dbReference type="Google" id="ProtNLM"/>
    </source>
</evidence>
<dbReference type="EMBL" id="KL197724">
    <property type="protein sequence ID" value="KDQ55605.1"/>
    <property type="molecule type" value="Genomic_DNA"/>
</dbReference>
<dbReference type="Proteomes" id="UP000027265">
    <property type="component" value="Unassembled WGS sequence"/>
</dbReference>
<accession>A0A067PP63</accession>
<keyword evidence="3" id="KW-1185">Reference proteome</keyword>
<dbReference type="SUPFAM" id="SSF52047">
    <property type="entry name" value="RNI-like"/>
    <property type="match status" value="1"/>
</dbReference>
<dbReference type="Gene3D" id="3.80.10.10">
    <property type="entry name" value="Ribonuclease Inhibitor"/>
    <property type="match status" value="1"/>
</dbReference>
<organism evidence="2 3">
    <name type="scientific">Jaapia argillacea MUCL 33604</name>
    <dbReference type="NCBI Taxonomy" id="933084"/>
    <lineage>
        <taxon>Eukaryota</taxon>
        <taxon>Fungi</taxon>
        <taxon>Dikarya</taxon>
        <taxon>Basidiomycota</taxon>
        <taxon>Agaricomycotina</taxon>
        <taxon>Agaricomycetes</taxon>
        <taxon>Agaricomycetidae</taxon>
        <taxon>Jaapiales</taxon>
        <taxon>Jaapiaceae</taxon>
        <taxon>Jaapia</taxon>
    </lineage>
</organism>
<dbReference type="AlphaFoldDB" id="A0A067PP63"/>